<evidence type="ECO:0000259" key="2">
    <source>
        <dbReference type="Pfam" id="PF02481"/>
    </source>
</evidence>
<dbReference type="PANTHER" id="PTHR43022">
    <property type="entry name" value="PROTEIN SMF"/>
    <property type="match status" value="1"/>
</dbReference>
<dbReference type="NCBIfam" id="TIGR00732">
    <property type="entry name" value="dprA"/>
    <property type="match status" value="1"/>
</dbReference>
<feature type="domain" description="DprA winged helix" evidence="3">
    <location>
        <begin position="302"/>
        <end position="352"/>
    </location>
</feature>
<organism evidence="4 5">
    <name type="scientific">Actimicrobium antarcticum</name>
    <dbReference type="NCBI Taxonomy" id="1051899"/>
    <lineage>
        <taxon>Bacteria</taxon>
        <taxon>Pseudomonadati</taxon>
        <taxon>Pseudomonadota</taxon>
        <taxon>Betaproteobacteria</taxon>
        <taxon>Burkholderiales</taxon>
        <taxon>Oxalobacteraceae</taxon>
        <taxon>Actimicrobium</taxon>
    </lineage>
</organism>
<dbReference type="InterPro" id="IPR036388">
    <property type="entry name" value="WH-like_DNA-bd_sf"/>
</dbReference>
<dbReference type="Pfam" id="PF17782">
    <property type="entry name" value="WHD_DprA"/>
    <property type="match status" value="1"/>
</dbReference>
<keyword evidence="5" id="KW-1185">Reference proteome</keyword>
<dbReference type="PANTHER" id="PTHR43022:SF1">
    <property type="entry name" value="PROTEIN SMF"/>
    <property type="match status" value="1"/>
</dbReference>
<dbReference type="Gene3D" id="1.10.10.10">
    <property type="entry name" value="Winged helix-like DNA-binding domain superfamily/Winged helix DNA-binding domain"/>
    <property type="match status" value="1"/>
</dbReference>
<name>A0ABP7T4G0_9BURK</name>
<dbReference type="Pfam" id="PF02481">
    <property type="entry name" value="DNA_processg_A"/>
    <property type="match status" value="1"/>
</dbReference>
<evidence type="ECO:0000313" key="4">
    <source>
        <dbReference type="EMBL" id="GAA4020735.1"/>
    </source>
</evidence>
<accession>A0ABP7T4G0</accession>
<evidence type="ECO:0000256" key="1">
    <source>
        <dbReference type="ARBA" id="ARBA00006525"/>
    </source>
</evidence>
<comment type="caution">
    <text evidence="4">The sequence shown here is derived from an EMBL/GenBank/DDBJ whole genome shotgun (WGS) entry which is preliminary data.</text>
</comment>
<feature type="domain" description="Smf/DprA SLOG" evidence="2">
    <location>
        <begin position="77"/>
        <end position="285"/>
    </location>
</feature>
<protein>
    <submittedName>
        <fullName evidence="4">DNA-processing protein DprA</fullName>
    </submittedName>
</protein>
<dbReference type="Proteomes" id="UP001501353">
    <property type="component" value="Unassembled WGS sequence"/>
</dbReference>
<sequence>MTNWLRLEQTAGVGPTTAHRLLAEFGLPENIFAATERSLSQLVGGPIARALVATPSVRTQSLIAATLNWLDHPDNHFLTLADRRYPQALLNIHDPPVVLYAKGKVELLQQASVAIVGSRNATAQGCIHAGKFAEHLSQSGFTIVSGMALGIDTAAHAGALPHAGSTIAVVGTGIDIVYPARNRALAHQIARDGCLLSEYVLGTGPLAANFPRRNRLISGLSRGVLVVEAAARSGSLITARVAAEQGRDVFAIPGSIHAPLSKGCHQLIKQGAKLVESGQDILEEIGAVAVSSSVRVANVAPPSALSALFDVLGFDPADGDTLSQRSGLDAAELLSQLLELELLGFIEVMPGGFYRRIG</sequence>
<dbReference type="InterPro" id="IPR057666">
    <property type="entry name" value="DrpA_SLOG"/>
</dbReference>
<dbReference type="InterPro" id="IPR041614">
    <property type="entry name" value="DprA_WH"/>
</dbReference>
<gene>
    <name evidence="4" type="primary">dprA</name>
    <name evidence="4" type="ORF">GCM10022212_16780</name>
</gene>
<dbReference type="SUPFAM" id="SSF47781">
    <property type="entry name" value="RuvA domain 2-like"/>
    <property type="match status" value="1"/>
</dbReference>
<dbReference type="EMBL" id="BAAAZE010000008">
    <property type="protein sequence ID" value="GAA4020735.1"/>
    <property type="molecule type" value="Genomic_DNA"/>
</dbReference>
<proteinExistence type="inferred from homology"/>
<reference evidence="5" key="1">
    <citation type="journal article" date="2019" name="Int. J. Syst. Evol. Microbiol.">
        <title>The Global Catalogue of Microorganisms (GCM) 10K type strain sequencing project: providing services to taxonomists for standard genome sequencing and annotation.</title>
        <authorList>
            <consortium name="The Broad Institute Genomics Platform"/>
            <consortium name="The Broad Institute Genome Sequencing Center for Infectious Disease"/>
            <person name="Wu L."/>
            <person name="Ma J."/>
        </authorList>
    </citation>
    <scope>NUCLEOTIDE SEQUENCE [LARGE SCALE GENOMIC DNA]</scope>
    <source>
        <strain evidence="5">JCM 16673</strain>
    </source>
</reference>
<dbReference type="SUPFAM" id="SSF102405">
    <property type="entry name" value="MCP/YpsA-like"/>
    <property type="match status" value="1"/>
</dbReference>
<dbReference type="InterPro" id="IPR010994">
    <property type="entry name" value="RuvA_2-like"/>
</dbReference>
<evidence type="ECO:0000313" key="5">
    <source>
        <dbReference type="Proteomes" id="UP001501353"/>
    </source>
</evidence>
<evidence type="ECO:0000259" key="3">
    <source>
        <dbReference type="Pfam" id="PF17782"/>
    </source>
</evidence>
<dbReference type="Gene3D" id="3.40.50.450">
    <property type="match status" value="1"/>
</dbReference>
<comment type="similarity">
    <text evidence="1">Belongs to the DprA/Smf family.</text>
</comment>
<dbReference type="InterPro" id="IPR003488">
    <property type="entry name" value="DprA"/>
</dbReference>